<dbReference type="Pfam" id="PF01674">
    <property type="entry name" value="Lipase_2"/>
    <property type="match status" value="1"/>
</dbReference>
<feature type="chain" id="PRO_5028983745" evidence="1">
    <location>
        <begin position="19"/>
        <end position="320"/>
    </location>
</feature>
<dbReference type="GO" id="GO:0016042">
    <property type="term" value="P:lipid catabolic process"/>
    <property type="evidence" value="ECO:0007669"/>
    <property type="project" value="InterPro"/>
</dbReference>
<accession>A0A7E4V436</accession>
<feature type="signal peptide" evidence="1">
    <location>
        <begin position="1"/>
        <end position="18"/>
    </location>
</feature>
<dbReference type="InterPro" id="IPR002918">
    <property type="entry name" value="Lipase_EstA/Esterase_EstB"/>
</dbReference>
<evidence type="ECO:0000256" key="1">
    <source>
        <dbReference type="SAM" id="SignalP"/>
    </source>
</evidence>
<sequence>MVSLQMLLSTLTFGFVATTVVGPISKDFKTWLNSYGYQDYNFDRSDIGASGSYGGRQTANEAISHRPIIFIHGNSDTAVASNSNFTGWSASISYFLQNGYTPAELYATTWGDNVLNHFALRTHDCETVQRLRKFFEAVLKYTNADVVDVISHSMGVTLARKVIKGGNLQGTDKNCSIGANLSNKVNVFIGIAGANYGLCLCNDIAAAMPEYLTCNTVNGFWSGRGNGNCTGFSPENIGQKIKYSEYLMDLNANPNLEGQKVYSMWSKADDLITNGCDVWGRSTALIPTSNDFVVFSNLTHMESKDSTVRTQFEFISKKSS</sequence>
<dbReference type="Gene3D" id="3.40.50.1820">
    <property type="entry name" value="alpha/beta hydrolase"/>
    <property type="match status" value="1"/>
</dbReference>
<protein>
    <submittedName>
        <fullName evidence="3">Lipase</fullName>
    </submittedName>
</protein>
<evidence type="ECO:0000313" key="2">
    <source>
        <dbReference type="Proteomes" id="UP000492821"/>
    </source>
</evidence>
<reference evidence="3" key="2">
    <citation type="submission" date="2020-10" db="UniProtKB">
        <authorList>
            <consortium name="WormBaseParasite"/>
        </authorList>
    </citation>
    <scope>IDENTIFICATION</scope>
</reference>
<reference evidence="2" key="1">
    <citation type="journal article" date="2013" name="Genetics">
        <title>The draft genome and transcriptome of Panagrellus redivivus are shaped by the harsh demands of a free-living lifestyle.</title>
        <authorList>
            <person name="Srinivasan J."/>
            <person name="Dillman A.R."/>
            <person name="Macchietto M.G."/>
            <person name="Heikkinen L."/>
            <person name="Lakso M."/>
            <person name="Fracchia K.M."/>
            <person name="Antoshechkin I."/>
            <person name="Mortazavi A."/>
            <person name="Wong G."/>
            <person name="Sternberg P.W."/>
        </authorList>
    </citation>
    <scope>NUCLEOTIDE SEQUENCE [LARGE SCALE GENOMIC DNA]</scope>
    <source>
        <strain evidence="2">MT8872</strain>
    </source>
</reference>
<keyword evidence="1" id="KW-0732">Signal</keyword>
<dbReference type="Proteomes" id="UP000492821">
    <property type="component" value="Unassembled WGS sequence"/>
</dbReference>
<proteinExistence type="predicted"/>
<dbReference type="SUPFAM" id="SSF53474">
    <property type="entry name" value="alpha/beta-Hydrolases"/>
    <property type="match status" value="1"/>
</dbReference>
<dbReference type="WBParaSite" id="Pan_g1635.t1">
    <property type="protein sequence ID" value="Pan_g1635.t1"/>
    <property type="gene ID" value="Pan_g1635"/>
</dbReference>
<dbReference type="PANTHER" id="PTHR32015:SF1">
    <property type="entry name" value="LIPASE"/>
    <property type="match status" value="1"/>
</dbReference>
<evidence type="ECO:0000313" key="3">
    <source>
        <dbReference type="WBParaSite" id="Pan_g1635.t1"/>
    </source>
</evidence>
<dbReference type="FunFam" id="3.40.50.1820:FF:000191">
    <property type="entry name" value="LIPaSe related"/>
    <property type="match status" value="1"/>
</dbReference>
<name>A0A7E4V436_PANRE</name>
<dbReference type="InterPro" id="IPR029058">
    <property type="entry name" value="AB_hydrolase_fold"/>
</dbReference>
<dbReference type="GO" id="GO:0016298">
    <property type="term" value="F:lipase activity"/>
    <property type="evidence" value="ECO:0007669"/>
    <property type="project" value="TreeGrafter"/>
</dbReference>
<organism evidence="2 3">
    <name type="scientific">Panagrellus redivivus</name>
    <name type="common">Microworm</name>
    <dbReference type="NCBI Taxonomy" id="6233"/>
    <lineage>
        <taxon>Eukaryota</taxon>
        <taxon>Metazoa</taxon>
        <taxon>Ecdysozoa</taxon>
        <taxon>Nematoda</taxon>
        <taxon>Chromadorea</taxon>
        <taxon>Rhabditida</taxon>
        <taxon>Tylenchina</taxon>
        <taxon>Panagrolaimomorpha</taxon>
        <taxon>Panagrolaimoidea</taxon>
        <taxon>Panagrolaimidae</taxon>
        <taxon>Panagrellus</taxon>
    </lineage>
</organism>
<dbReference type="AlphaFoldDB" id="A0A7E4V436"/>
<dbReference type="PANTHER" id="PTHR32015">
    <property type="entry name" value="FASTING INDUCED LIPASE"/>
    <property type="match status" value="1"/>
</dbReference>
<keyword evidence="2" id="KW-1185">Reference proteome</keyword>